<protein>
    <recommendedName>
        <fullName evidence="3">Extracellular solute-binding protein</fullName>
    </recommendedName>
</protein>
<dbReference type="PANTHER" id="PTHR43649:SF12">
    <property type="entry name" value="DIACETYLCHITOBIOSE BINDING PROTEIN DASA"/>
    <property type="match status" value="1"/>
</dbReference>
<dbReference type="AlphaFoldDB" id="A0A662D4N3"/>
<dbReference type="Proteomes" id="UP000280417">
    <property type="component" value="Unassembled WGS sequence"/>
</dbReference>
<dbReference type="InterPro" id="IPR050490">
    <property type="entry name" value="Bact_solute-bd_prot1"/>
</dbReference>
<name>A0A662D4N3_UNCAE</name>
<dbReference type="PANTHER" id="PTHR43649">
    <property type="entry name" value="ARABINOSE-BINDING PROTEIN-RELATED"/>
    <property type="match status" value="1"/>
</dbReference>
<feature type="non-terminal residue" evidence="1">
    <location>
        <position position="1"/>
    </location>
</feature>
<dbReference type="Pfam" id="PF13416">
    <property type="entry name" value="SBP_bac_8"/>
    <property type="match status" value="1"/>
</dbReference>
<reference evidence="1 2" key="1">
    <citation type="submission" date="2018-06" db="EMBL/GenBank/DDBJ databases">
        <title>Extensive metabolic versatility and redundancy in microbially diverse, dynamic hydrothermal sediments.</title>
        <authorList>
            <person name="Dombrowski N."/>
            <person name="Teske A."/>
            <person name="Baker B.J."/>
        </authorList>
    </citation>
    <scope>NUCLEOTIDE SEQUENCE [LARGE SCALE GENOMIC DNA]</scope>
    <source>
        <strain evidence="1">B3_G15</strain>
    </source>
</reference>
<dbReference type="EMBL" id="QMQA01000353">
    <property type="protein sequence ID" value="RLE09712.1"/>
    <property type="molecule type" value="Genomic_DNA"/>
</dbReference>
<dbReference type="Gene3D" id="3.40.190.10">
    <property type="entry name" value="Periplasmic binding protein-like II"/>
    <property type="match status" value="1"/>
</dbReference>
<evidence type="ECO:0008006" key="3">
    <source>
        <dbReference type="Google" id="ProtNLM"/>
    </source>
</evidence>
<dbReference type="SUPFAM" id="SSF53850">
    <property type="entry name" value="Periplasmic binding protein-like II"/>
    <property type="match status" value="1"/>
</dbReference>
<comment type="caution">
    <text evidence="1">The sequence shown here is derived from an EMBL/GenBank/DDBJ whole genome shotgun (WGS) entry which is preliminary data.</text>
</comment>
<accession>A0A662D4N3</accession>
<evidence type="ECO:0000313" key="1">
    <source>
        <dbReference type="EMBL" id="RLE09712.1"/>
    </source>
</evidence>
<organism evidence="1 2">
    <name type="scientific">Aerophobetes bacterium</name>
    <dbReference type="NCBI Taxonomy" id="2030807"/>
    <lineage>
        <taxon>Bacteria</taxon>
        <taxon>Candidatus Aerophobota</taxon>
    </lineage>
</organism>
<evidence type="ECO:0000313" key="2">
    <source>
        <dbReference type="Proteomes" id="UP000280417"/>
    </source>
</evidence>
<gene>
    <name evidence="1" type="ORF">DRJ04_09675</name>
</gene>
<sequence length="335" mass="38885">LDLLARENLPSIAIVPTFYLKVLAEMDLIIDLGGYLPSKLKKDIPEKFWDSVTVNGKIYGLPFIYTFPVFFINQNIIQSRGIPYTEEPANWDQIFNTLKRIKETTDKYGVYIPTESLYDYIEYVESYTDKRVYFKDRIDISSDSAIEAMDVLQKAIYELRYMPEKLTPEEAQNMFFSGKLAIILSDASNLVNFKSTIPYILGVWPLPFGKNTRPMLIGTSFVIINSSKRYENESYKVLEYLLKYENILRWYTHTGAPPIRNSIKESLELLVFYEENPNHLIITNEAEKADVFNPDFDYISYNKIVKKAIEEIIINEKSASLIMKKAQSELEALQK</sequence>
<proteinExistence type="predicted"/>
<dbReference type="InterPro" id="IPR006059">
    <property type="entry name" value="SBP"/>
</dbReference>